<protein>
    <submittedName>
        <fullName evidence="1">Uncharacterized protein</fullName>
    </submittedName>
</protein>
<evidence type="ECO:0000313" key="2">
    <source>
        <dbReference type="Proteomes" id="UP000283683"/>
    </source>
</evidence>
<dbReference type="EMBL" id="QSAZ01000006">
    <property type="protein sequence ID" value="RGW87309.1"/>
    <property type="molecule type" value="Genomic_DNA"/>
</dbReference>
<dbReference type="Proteomes" id="UP000283683">
    <property type="component" value="Unassembled WGS sequence"/>
</dbReference>
<name>A0A413DLU3_9FIRM</name>
<dbReference type="AlphaFoldDB" id="A0A413DLU3"/>
<sequence length="57" mass="6699">MKAIIKVENLSRCKNFTLNVGRGSNIKYKPYVFTERGLYMLLKIMAYLNMPRLLQLC</sequence>
<organism evidence="1 2">
    <name type="scientific">Agathobacter rectalis</name>
    <dbReference type="NCBI Taxonomy" id="39491"/>
    <lineage>
        <taxon>Bacteria</taxon>
        <taxon>Bacillati</taxon>
        <taxon>Bacillota</taxon>
        <taxon>Clostridia</taxon>
        <taxon>Lachnospirales</taxon>
        <taxon>Lachnospiraceae</taxon>
        <taxon>Agathobacter</taxon>
    </lineage>
</organism>
<comment type="caution">
    <text evidence="1">The sequence shown here is derived from an EMBL/GenBank/DDBJ whole genome shotgun (WGS) entry which is preliminary data.</text>
</comment>
<reference evidence="1 2" key="1">
    <citation type="submission" date="2018-08" db="EMBL/GenBank/DDBJ databases">
        <title>A genome reference for cultivated species of the human gut microbiota.</title>
        <authorList>
            <person name="Zou Y."/>
            <person name="Xue W."/>
            <person name="Luo G."/>
        </authorList>
    </citation>
    <scope>NUCLEOTIDE SEQUENCE [LARGE SCALE GENOMIC DNA]</scope>
    <source>
        <strain evidence="1 2">AF06-19</strain>
    </source>
</reference>
<evidence type="ECO:0000313" key="1">
    <source>
        <dbReference type="EMBL" id="RGW87309.1"/>
    </source>
</evidence>
<gene>
    <name evidence="1" type="ORF">DWV45_07715</name>
</gene>
<proteinExistence type="predicted"/>
<accession>A0A413DLU3</accession>